<dbReference type="PANTHER" id="PTHR32063">
    <property type="match status" value="1"/>
</dbReference>
<feature type="transmembrane region" description="Helical" evidence="1">
    <location>
        <begin position="959"/>
        <end position="979"/>
    </location>
</feature>
<reference evidence="3" key="1">
    <citation type="journal article" date="2019" name="Int. J. Syst. Evol. Microbiol.">
        <title>The Global Catalogue of Microorganisms (GCM) 10K type strain sequencing project: providing services to taxonomists for standard genome sequencing and annotation.</title>
        <authorList>
            <consortium name="The Broad Institute Genomics Platform"/>
            <consortium name="The Broad Institute Genome Sequencing Center for Infectious Disease"/>
            <person name="Wu L."/>
            <person name="Ma J."/>
        </authorList>
    </citation>
    <scope>NUCLEOTIDE SEQUENCE [LARGE SCALE GENOMIC DNA]</scope>
    <source>
        <strain evidence="3">CGMCC 1.15304</strain>
    </source>
</reference>
<name>A0ABV8UDA5_9PROT</name>
<keyword evidence="1" id="KW-0472">Membrane</keyword>
<feature type="transmembrane region" description="Helical" evidence="1">
    <location>
        <begin position="880"/>
        <end position="900"/>
    </location>
</feature>
<feature type="transmembrane region" description="Helical" evidence="1">
    <location>
        <begin position="854"/>
        <end position="873"/>
    </location>
</feature>
<dbReference type="EMBL" id="JBHSCR010000016">
    <property type="protein sequence ID" value="MFC4349238.1"/>
    <property type="molecule type" value="Genomic_DNA"/>
</dbReference>
<dbReference type="SUPFAM" id="SSF82693">
    <property type="entry name" value="Multidrug efflux transporter AcrB pore domain, PN1, PN2, PC1 and PC2 subdomains"/>
    <property type="match status" value="2"/>
</dbReference>
<sequence>MKLTEKSLKNPAAVIVVAAMALVLGAVMLTKLPVQLFPAIERPQLAVQVFWRGASPSEIESEIIEPVEEVMQGIPGLEEMRTFSNNSFGFVSLEFALESDMDRTLIDVISRINRLPPLPADADRPRILMNGGNPTGETLIYLFTQFRDGSSLPQDQYVNFIQDEVVPQLESVEGVADISVEAGAGFGEELRIEFDAIRAAELGINVNAIARLVGRTVDSSGGFLEVGRRRYMLNFQGRYEPEELRAQILDWRDGRPITLGDIATVEVAPPDARQVVYQNGNPAVGMRVIRESGANVLATIDRLTEKLDEMNSGMLAEKGIAIEKSFDPSVFIKRAINLLSTNLVIGILLAVGVLWWFLRQMRATLLIALTIPVCLLTTIIVLAMFGRTVNVISLAGLAFATGMVLDAAIVVLENIVRLRERGEKPRIASLLGAGQVWGALLASTTTTVAIFVPILFLKDVEGQLFADLALTIAIGVGLSLIVAVTVLPVAAEAWLKKLPANEAAGARAKRFSGKLMRLTGTPMRRVGLIVGLMAGAVGLSYSLLPNMNYLPPVKRDAVDAFVSFPSGANTETIEREIVSVIVDRLKPYMSGEKEPALRNYYFITFPNGQGGSLGIRAKDQNKVKELEKLVNEEILVGFPDVFAFGQQGNLFGGFGGNGSVQLHLQSRDLDGLRDATMTAMQLVQENLPGARAQPNPDPNVVSPELKVVPNDRRLAEVGYTRGDVARIIRALGDGLWLGEHFDGERRVDMILKSQDWAEPEALESVPLATPRGGTVLLGDLVSIERSVGPSFVQRVDRKRTVTLNINQPEGMALEDMIAVLKDKVEPELRPLMPTDGTISYGGSADSLERAVSSLALNFVLALGLLFMILAALFKSAKDAIFVVITIPLATVGGVLALRLLNLVSFAPLDLLTMIGFIILLGLVVNNAILLVAQTRAGEAEGLTRDEAVERSLALRLRPIFMSTLTSIMGMLPLVLFPGAGSDIYRGMATTIVGGMAVSTIFTLVLLPCLLRFKELGMIGALFARLRGRTLHPAE</sequence>
<dbReference type="SUPFAM" id="SSF82714">
    <property type="entry name" value="Multidrug efflux transporter AcrB TolC docking domain, DN and DC subdomains"/>
    <property type="match status" value="2"/>
</dbReference>
<dbReference type="SUPFAM" id="SSF82866">
    <property type="entry name" value="Multidrug efflux transporter AcrB transmembrane domain"/>
    <property type="match status" value="2"/>
</dbReference>
<dbReference type="Proteomes" id="UP001595776">
    <property type="component" value="Unassembled WGS sequence"/>
</dbReference>
<evidence type="ECO:0000256" key="1">
    <source>
        <dbReference type="SAM" id="Phobius"/>
    </source>
</evidence>
<proteinExistence type="predicted"/>
<dbReference type="Gene3D" id="3.30.2090.10">
    <property type="entry name" value="Multidrug efflux transporter AcrB TolC docking domain, DN and DC subdomains"/>
    <property type="match status" value="2"/>
</dbReference>
<accession>A0ABV8UDA5</accession>
<dbReference type="InterPro" id="IPR001036">
    <property type="entry name" value="Acrflvin-R"/>
</dbReference>
<feature type="transmembrane region" description="Helical" evidence="1">
    <location>
        <begin position="468"/>
        <end position="491"/>
    </location>
</feature>
<feature type="transmembrane region" description="Helical" evidence="1">
    <location>
        <begin position="991"/>
        <end position="1010"/>
    </location>
</feature>
<gene>
    <name evidence="2" type="ORF">ACFO5Q_15405</name>
</gene>
<dbReference type="RefSeq" id="WP_068146771.1">
    <property type="nucleotide sequence ID" value="NZ_JBHSCR010000016.1"/>
</dbReference>
<evidence type="ECO:0000313" key="3">
    <source>
        <dbReference type="Proteomes" id="UP001595776"/>
    </source>
</evidence>
<comment type="caution">
    <text evidence="2">The sequence shown here is derived from an EMBL/GenBank/DDBJ whole genome shotgun (WGS) entry which is preliminary data.</text>
</comment>
<evidence type="ECO:0000313" key="2">
    <source>
        <dbReference type="EMBL" id="MFC4349238.1"/>
    </source>
</evidence>
<feature type="transmembrane region" description="Helical" evidence="1">
    <location>
        <begin position="12"/>
        <end position="34"/>
    </location>
</feature>
<dbReference type="Gene3D" id="3.30.70.1430">
    <property type="entry name" value="Multidrug efflux transporter AcrB pore domain"/>
    <property type="match status" value="2"/>
</dbReference>
<keyword evidence="1" id="KW-0812">Transmembrane</keyword>
<dbReference type="Gene3D" id="1.20.1640.10">
    <property type="entry name" value="Multidrug efflux transporter AcrB transmembrane domain"/>
    <property type="match status" value="2"/>
</dbReference>
<protein>
    <submittedName>
        <fullName evidence="2">Efflux RND transporter permease subunit</fullName>
    </submittedName>
</protein>
<dbReference type="InterPro" id="IPR027463">
    <property type="entry name" value="AcrB_DN_DC_subdom"/>
</dbReference>
<dbReference type="Gene3D" id="3.30.70.1320">
    <property type="entry name" value="Multidrug efflux transporter AcrB pore domain like"/>
    <property type="match status" value="1"/>
</dbReference>
<feature type="transmembrane region" description="Helical" evidence="1">
    <location>
        <begin position="391"/>
        <end position="416"/>
    </location>
</feature>
<dbReference type="PANTHER" id="PTHR32063:SF0">
    <property type="entry name" value="SWARMING MOTILITY PROTEIN SWRC"/>
    <property type="match status" value="1"/>
</dbReference>
<feature type="transmembrane region" description="Helical" evidence="1">
    <location>
        <begin position="338"/>
        <end position="358"/>
    </location>
</feature>
<feature type="transmembrane region" description="Helical" evidence="1">
    <location>
        <begin position="526"/>
        <end position="544"/>
    </location>
</feature>
<organism evidence="2 3">
    <name type="scientific">Kordiimonas lipolytica</name>
    <dbReference type="NCBI Taxonomy" id="1662421"/>
    <lineage>
        <taxon>Bacteria</taxon>
        <taxon>Pseudomonadati</taxon>
        <taxon>Pseudomonadota</taxon>
        <taxon>Alphaproteobacteria</taxon>
        <taxon>Kordiimonadales</taxon>
        <taxon>Kordiimonadaceae</taxon>
        <taxon>Kordiimonas</taxon>
    </lineage>
</organism>
<feature type="transmembrane region" description="Helical" evidence="1">
    <location>
        <begin position="365"/>
        <end position="385"/>
    </location>
</feature>
<dbReference type="PRINTS" id="PR00702">
    <property type="entry name" value="ACRIFLAVINRP"/>
</dbReference>
<keyword evidence="3" id="KW-1185">Reference proteome</keyword>
<feature type="transmembrane region" description="Helical" evidence="1">
    <location>
        <begin position="912"/>
        <end position="932"/>
    </location>
</feature>
<keyword evidence="1" id="KW-1133">Transmembrane helix</keyword>
<dbReference type="Gene3D" id="3.30.70.1440">
    <property type="entry name" value="Multidrug efflux transporter AcrB pore domain"/>
    <property type="match status" value="1"/>
</dbReference>
<feature type="transmembrane region" description="Helical" evidence="1">
    <location>
        <begin position="436"/>
        <end position="456"/>
    </location>
</feature>
<dbReference type="Pfam" id="PF00873">
    <property type="entry name" value="ACR_tran"/>
    <property type="match status" value="1"/>
</dbReference>